<keyword evidence="2" id="KW-1185">Reference proteome</keyword>
<name>A0A4Y2AIA4_ARAVE</name>
<reference evidence="1 2" key="1">
    <citation type="journal article" date="2019" name="Sci. Rep.">
        <title>Orb-weaving spider Araneus ventricosus genome elucidates the spidroin gene catalogue.</title>
        <authorList>
            <person name="Kono N."/>
            <person name="Nakamura H."/>
            <person name="Ohtoshi R."/>
            <person name="Moran D.A.P."/>
            <person name="Shinohara A."/>
            <person name="Yoshida Y."/>
            <person name="Fujiwara M."/>
            <person name="Mori M."/>
            <person name="Tomita M."/>
            <person name="Arakawa K."/>
        </authorList>
    </citation>
    <scope>NUCLEOTIDE SEQUENCE [LARGE SCALE GENOMIC DNA]</scope>
</reference>
<dbReference type="AlphaFoldDB" id="A0A4Y2AIA4"/>
<accession>A0A4Y2AIA4</accession>
<sequence length="108" mass="12086">MLIASAKQKSRITSLLPSTQFRPDVEGIGYRLHQPLRGSPSLGEYGCPNPEVPRDLYSLPVYPPLCLLLSADPSQELQLSMRSYRHSVCFLLLMDSQNPTCWPCVATH</sequence>
<gene>
    <name evidence="1" type="ORF">AVEN_92553_1</name>
</gene>
<protein>
    <submittedName>
        <fullName evidence="1">Uncharacterized protein</fullName>
    </submittedName>
</protein>
<comment type="caution">
    <text evidence="1">The sequence shown here is derived from an EMBL/GenBank/DDBJ whole genome shotgun (WGS) entry which is preliminary data.</text>
</comment>
<dbReference type="EMBL" id="BGPR01000018">
    <property type="protein sequence ID" value="GBL79357.1"/>
    <property type="molecule type" value="Genomic_DNA"/>
</dbReference>
<evidence type="ECO:0000313" key="1">
    <source>
        <dbReference type="EMBL" id="GBL79357.1"/>
    </source>
</evidence>
<proteinExistence type="predicted"/>
<organism evidence="1 2">
    <name type="scientific">Araneus ventricosus</name>
    <name type="common">Orbweaver spider</name>
    <name type="synonym">Epeira ventricosa</name>
    <dbReference type="NCBI Taxonomy" id="182803"/>
    <lineage>
        <taxon>Eukaryota</taxon>
        <taxon>Metazoa</taxon>
        <taxon>Ecdysozoa</taxon>
        <taxon>Arthropoda</taxon>
        <taxon>Chelicerata</taxon>
        <taxon>Arachnida</taxon>
        <taxon>Araneae</taxon>
        <taxon>Araneomorphae</taxon>
        <taxon>Entelegynae</taxon>
        <taxon>Araneoidea</taxon>
        <taxon>Araneidae</taxon>
        <taxon>Araneus</taxon>
    </lineage>
</organism>
<evidence type="ECO:0000313" key="2">
    <source>
        <dbReference type="Proteomes" id="UP000499080"/>
    </source>
</evidence>
<dbReference type="Proteomes" id="UP000499080">
    <property type="component" value="Unassembled WGS sequence"/>
</dbReference>